<dbReference type="eggNOG" id="COG1917">
    <property type="taxonomic scope" value="Bacteria"/>
</dbReference>
<evidence type="ECO:0000259" key="1">
    <source>
        <dbReference type="Pfam" id="PF12973"/>
    </source>
</evidence>
<proteinExistence type="predicted"/>
<dbReference type="EMBL" id="ASAD01000014">
    <property type="protein sequence ID" value="EON91633.1"/>
    <property type="molecule type" value="Genomic_DNA"/>
</dbReference>
<dbReference type="STRING" id="1318628.MARLIPOL_13014"/>
<reference evidence="2 3" key="1">
    <citation type="journal article" date="2013" name="Genome Announc.">
        <title>Draft Genome Sequence of the Moderately Halophilic Bacterium Marinobacter lipolyticus Strain SM19.</title>
        <authorList>
            <person name="Papke R.T."/>
            <person name="de la Haba R.R."/>
            <person name="Infante-Dominguez C."/>
            <person name="Perez D."/>
            <person name="Sanchez-Porro C."/>
            <person name="Lapierre P."/>
            <person name="Ventosa A."/>
        </authorList>
    </citation>
    <scope>NUCLEOTIDE SEQUENCE [LARGE SCALE GENOMIC DNA]</scope>
    <source>
        <strain evidence="2 3">SM19</strain>
    </source>
</reference>
<dbReference type="Pfam" id="PF12973">
    <property type="entry name" value="Cupin_7"/>
    <property type="match status" value="1"/>
</dbReference>
<dbReference type="AlphaFoldDB" id="R8AZ72"/>
<dbReference type="Proteomes" id="UP000016540">
    <property type="component" value="Unassembled WGS sequence"/>
</dbReference>
<dbReference type="SUPFAM" id="SSF51182">
    <property type="entry name" value="RmlC-like cupins"/>
    <property type="match status" value="1"/>
</dbReference>
<evidence type="ECO:0000313" key="3">
    <source>
        <dbReference type="Proteomes" id="UP000016540"/>
    </source>
</evidence>
<comment type="caution">
    <text evidence="2">The sequence shown here is derived from an EMBL/GenBank/DDBJ whole genome shotgun (WGS) entry which is preliminary data.</text>
</comment>
<dbReference type="InterPro" id="IPR011051">
    <property type="entry name" value="RmlC_Cupin_sf"/>
</dbReference>
<gene>
    <name evidence="2" type="ORF">MARLIPOL_13014</name>
</gene>
<dbReference type="PATRIC" id="fig|1318628.3.peg.2600"/>
<dbReference type="CDD" id="cd06989">
    <property type="entry name" value="cupin_DRT102"/>
    <property type="match status" value="1"/>
</dbReference>
<dbReference type="HOGENOM" id="CLU_114915_1_1_6"/>
<dbReference type="InterPro" id="IPR025979">
    <property type="entry name" value="ChrR-like_cupin_dom"/>
</dbReference>
<organism evidence="2 3">
    <name type="scientific">Marinobacter lipolyticus SM19</name>
    <dbReference type="NCBI Taxonomy" id="1318628"/>
    <lineage>
        <taxon>Bacteria</taxon>
        <taxon>Pseudomonadati</taxon>
        <taxon>Pseudomonadota</taxon>
        <taxon>Gammaproteobacteria</taxon>
        <taxon>Pseudomonadales</taxon>
        <taxon>Marinobacteraceae</taxon>
        <taxon>Marinobacter</taxon>
    </lineage>
</organism>
<keyword evidence="3" id="KW-1185">Reference proteome</keyword>
<protein>
    <submittedName>
        <fullName evidence="2">Cupin region</fullName>
    </submittedName>
</protein>
<accession>R8AZ72</accession>
<feature type="domain" description="ChrR-like cupin" evidence="1">
    <location>
        <begin position="4"/>
        <end position="71"/>
    </location>
</feature>
<dbReference type="InterPro" id="IPR014710">
    <property type="entry name" value="RmlC-like_jellyroll"/>
</dbReference>
<name>R8AZ72_9GAMM</name>
<evidence type="ECO:0000313" key="2">
    <source>
        <dbReference type="EMBL" id="EON91633.1"/>
    </source>
</evidence>
<dbReference type="Gene3D" id="2.60.120.10">
    <property type="entry name" value="Jelly Rolls"/>
    <property type="match status" value="1"/>
</dbReference>
<sequence length="126" mass="13838">MMMVPDEIEWAPVGSMEPGAQIAVLEGDLGSEEPFTIRLKLPANYVVAPHNHPAYERVTVLSGTLYFAHGEEFDRANVKALPEGSLAILSPGDPMYGYTDEEVTIQVHGTGPWGIDYLNPEDDPRQ</sequence>